<dbReference type="HOGENOM" id="CLU_3024661_0_0_9"/>
<dbReference type="KEGG" id="dae:Dtox_0376"/>
<organism evidence="1 2">
    <name type="scientific">Desulfofarcimen acetoxidans (strain ATCC 49208 / DSM 771 / KCTC 5769 / VKM B-1644 / 5575)</name>
    <name type="common">Desulfotomaculum acetoxidans</name>
    <dbReference type="NCBI Taxonomy" id="485916"/>
    <lineage>
        <taxon>Bacteria</taxon>
        <taxon>Bacillati</taxon>
        <taxon>Bacillota</taxon>
        <taxon>Clostridia</taxon>
        <taxon>Eubacteriales</taxon>
        <taxon>Peptococcaceae</taxon>
        <taxon>Desulfofarcimen</taxon>
    </lineage>
</organism>
<gene>
    <name evidence="1" type="ordered locus">Dtox_0376</name>
</gene>
<accession>C8W4X2</accession>
<reference evidence="1 2" key="1">
    <citation type="journal article" date="2009" name="Stand. Genomic Sci.">
        <title>Complete genome sequence of Desulfotomaculum acetoxidans type strain (5575).</title>
        <authorList>
            <person name="Spring S."/>
            <person name="Lapidus A."/>
            <person name="Schroder M."/>
            <person name="Gleim D."/>
            <person name="Sims D."/>
            <person name="Meincke L."/>
            <person name="Glavina Del Rio T."/>
            <person name="Tice H."/>
            <person name="Copeland A."/>
            <person name="Cheng J.F."/>
            <person name="Lucas S."/>
            <person name="Chen F."/>
            <person name="Nolan M."/>
            <person name="Bruce D."/>
            <person name="Goodwin L."/>
            <person name="Pitluck S."/>
            <person name="Ivanova N."/>
            <person name="Mavromatis K."/>
            <person name="Mikhailova N."/>
            <person name="Pati A."/>
            <person name="Chen A."/>
            <person name="Palaniappan K."/>
            <person name="Land M."/>
            <person name="Hauser L."/>
            <person name="Chang Y.J."/>
            <person name="Jeffries C.D."/>
            <person name="Chain P."/>
            <person name="Saunders E."/>
            <person name="Brettin T."/>
            <person name="Detter J.C."/>
            <person name="Goker M."/>
            <person name="Bristow J."/>
            <person name="Eisen J.A."/>
            <person name="Markowitz V."/>
            <person name="Hugenholtz P."/>
            <person name="Kyrpides N.C."/>
            <person name="Klenk H.P."/>
            <person name="Han C."/>
        </authorList>
    </citation>
    <scope>NUCLEOTIDE SEQUENCE [LARGE SCALE GENOMIC DNA]</scope>
    <source>
        <strain evidence="2">ATCC 49208 / DSM 771 / VKM B-1644</strain>
    </source>
</reference>
<protein>
    <submittedName>
        <fullName evidence="1">Uncharacterized protein</fullName>
    </submittedName>
</protein>
<name>C8W4X2_DESAS</name>
<dbReference type="AlphaFoldDB" id="C8W4X2"/>
<sequence length="55" mass="6279">MHGRNACALRRGFTNTLLTTRCSDQQEQILKALGCESIVDVKYVKNILQKAENWL</sequence>
<keyword evidence="2" id="KW-1185">Reference proteome</keyword>
<dbReference type="Proteomes" id="UP000002217">
    <property type="component" value="Chromosome"/>
</dbReference>
<evidence type="ECO:0000313" key="2">
    <source>
        <dbReference type="Proteomes" id="UP000002217"/>
    </source>
</evidence>
<evidence type="ECO:0000313" key="1">
    <source>
        <dbReference type="EMBL" id="ACV61324.1"/>
    </source>
</evidence>
<proteinExistence type="predicted"/>
<dbReference type="EMBL" id="CP001720">
    <property type="protein sequence ID" value="ACV61324.1"/>
    <property type="molecule type" value="Genomic_DNA"/>
</dbReference>